<proteinExistence type="predicted"/>
<dbReference type="AlphaFoldDB" id="A0A6C0LN47"/>
<reference evidence="1" key="1">
    <citation type="journal article" date="2020" name="Nature">
        <title>Giant virus diversity and host interactions through global metagenomics.</title>
        <authorList>
            <person name="Schulz F."/>
            <person name="Roux S."/>
            <person name="Paez-Espino D."/>
            <person name="Jungbluth S."/>
            <person name="Walsh D.A."/>
            <person name="Denef V.J."/>
            <person name="McMahon K.D."/>
            <person name="Konstantinidis K.T."/>
            <person name="Eloe-Fadrosh E.A."/>
            <person name="Kyrpides N.C."/>
            <person name="Woyke T."/>
        </authorList>
    </citation>
    <scope>NUCLEOTIDE SEQUENCE</scope>
    <source>
        <strain evidence="1">GVMAG-M-3300027963-21</strain>
    </source>
</reference>
<protein>
    <submittedName>
        <fullName evidence="1">Uncharacterized protein</fullName>
    </submittedName>
</protein>
<dbReference type="EMBL" id="MN740525">
    <property type="protein sequence ID" value="QHU31151.1"/>
    <property type="molecule type" value="Genomic_DNA"/>
</dbReference>
<name>A0A6C0LN47_9ZZZZ</name>
<sequence>MYKTYISVLLLFIISISIIIQYNIAKPAVAEAALAAEHFINNPITISENVLNIDAKSGDHIIASGKNIADIVDNMKRTNRFNKDTVSVGIKESSILATIRSDTNLQLLIDPYINYYVLKNTASVGNYKEGIFVCLSHKVLSDSDCIWDLKNKVVAYLFMSDYLFIQALIKGYNLDINDVYIRKITYTDLQNTEKIFDYLFTYMVMDSEYMNFICEQRYYINGIKDVDIHRIKAYYPFIKENYNTVKYYYGKSKESKNGNDGSNEINNKNDIYVSSVRSLLPIMSYTIVSSVENFITRLEMPDDYLEAVKEAYYTSDKKPSGSSGSKGGYYGCYGNSEITGKFECDSYYNIDGTPKAYYSLWDKRCVADAECPYYKSNTNYPNNRGGCINGGFCEFPVGVKRLGYTKYSDTNLNTPLCYNCEDKKKPDYVFENDFNERTKYKLNTIISLLDYRGYE</sequence>
<accession>A0A6C0LN47</accession>
<organism evidence="1">
    <name type="scientific">viral metagenome</name>
    <dbReference type="NCBI Taxonomy" id="1070528"/>
    <lineage>
        <taxon>unclassified sequences</taxon>
        <taxon>metagenomes</taxon>
        <taxon>organismal metagenomes</taxon>
    </lineage>
</organism>
<evidence type="ECO:0000313" key="1">
    <source>
        <dbReference type="EMBL" id="QHU31151.1"/>
    </source>
</evidence>